<evidence type="ECO:0000313" key="1">
    <source>
        <dbReference type="EMBL" id="MBA2951417.1"/>
    </source>
</evidence>
<dbReference type="AlphaFoldDB" id="A0A7W0DUE4"/>
<proteinExistence type="predicted"/>
<name>A0A7W0DUE4_9ACTN</name>
<organism evidence="1 2">
    <name type="scientific">Streptomyces himalayensis subsp. himalayensis</name>
    <dbReference type="NCBI Taxonomy" id="2756131"/>
    <lineage>
        <taxon>Bacteria</taxon>
        <taxon>Bacillati</taxon>
        <taxon>Actinomycetota</taxon>
        <taxon>Actinomycetes</taxon>
        <taxon>Kitasatosporales</taxon>
        <taxon>Streptomycetaceae</taxon>
        <taxon>Streptomyces</taxon>
        <taxon>Streptomyces himalayensis</taxon>
    </lineage>
</organism>
<comment type="caution">
    <text evidence="1">The sequence shown here is derived from an EMBL/GenBank/DDBJ whole genome shotgun (WGS) entry which is preliminary data.</text>
</comment>
<protein>
    <submittedName>
        <fullName evidence="1">Uncharacterized protein</fullName>
    </submittedName>
</protein>
<dbReference type="EMBL" id="JACEHE010000046">
    <property type="protein sequence ID" value="MBA2951417.1"/>
    <property type="molecule type" value="Genomic_DNA"/>
</dbReference>
<sequence>MIFPETEIRYVPGASFACFKRPIISPDGETGPECGAEIVMHGFWWCAQVCPSCLANYFTSGASSQHMGLDTAGFYPADTAARVRETIAANGGQYVPQF</sequence>
<dbReference type="RefSeq" id="WP_181662336.1">
    <property type="nucleotide sequence ID" value="NZ_JACEHE010000046.1"/>
</dbReference>
<dbReference type="Proteomes" id="UP000545761">
    <property type="component" value="Unassembled WGS sequence"/>
</dbReference>
<reference evidence="1 2" key="1">
    <citation type="submission" date="2020-07" db="EMBL/GenBank/DDBJ databases">
        <title>Streptomyces isolated from Indian soil.</title>
        <authorList>
            <person name="Mandal S."/>
            <person name="Maiti P.K."/>
        </authorList>
    </citation>
    <scope>NUCLEOTIDE SEQUENCE [LARGE SCALE GENOMIC DNA]</scope>
    <source>
        <strain evidence="1 2">PSKA28</strain>
    </source>
</reference>
<accession>A0A7W0DUE4</accession>
<evidence type="ECO:0000313" key="2">
    <source>
        <dbReference type="Proteomes" id="UP000545761"/>
    </source>
</evidence>
<gene>
    <name evidence="1" type="ORF">H1D24_38150</name>
</gene>